<dbReference type="Proteomes" id="UP000466906">
    <property type="component" value="Plasmid pJCM12272"/>
</dbReference>
<reference evidence="1 2" key="1">
    <citation type="journal article" date="2019" name="Emerg. Microbes Infect.">
        <title>Comprehensive subspecies identification of 175 nontuberculous mycobacteria species based on 7547 genomic profiles.</title>
        <authorList>
            <person name="Matsumoto Y."/>
            <person name="Kinjo T."/>
            <person name="Motooka D."/>
            <person name="Nabeya D."/>
            <person name="Jung N."/>
            <person name="Uechi K."/>
            <person name="Horii T."/>
            <person name="Iida T."/>
            <person name="Fujita J."/>
            <person name="Nakamura S."/>
        </authorList>
    </citation>
    <scope>NUCLEOTIDE SEQUENCE [LARGE SCALE GENOMIC DNA]</scope>
    <source>
        <strain evidence="1 2">JCM 12272</strain>
        <plasmid evidence="1">pJCM12272</plasmid>
    </source>
</reference>
<dbReference type="EMBL" id="AP022566">
    <property type="protein sequence ID" value="BBX30388.1"/>
    <property type="molecule type" value="Genomic_DNA"/>
</dbReference>
<protein>
    <submittedName>
        <fullName evidence="1">Uncharacterized protein</fullName>
    </submittedName>
</protein>
<evidence type="ECO:0000313" key="2">
    <source>
        <dbReference type="Proteomes" id="UP000466906"/>
    </source>
</evidence>
<organism evidence="1 2">
    <name type="scientific">Mycolicibacterium alvei</name>
    <dbReference type="NCBI Taxonomy" id="67081"/>
    <lineage>
        <taxon>Bacteria</taxon>
        <taxon>Bacillati</taxon>
        <taxon>Actinomycetota</taxon>
        <taxon>Actinomycetes</taxon>
        <taxon>Mycobacteriales</taxon>
        <taxon>Mycobacteriaceae</taxon>
        <taxon>Mycolicibacterium</taxon>
    </lineage>
</organism>
<evidence type="ECO:0000313" key="1">
    <source>
        <dbReference type="EMBL" id="BBX30388.1"/>
    </source>
</evidence>
<keyword evidence="1" id="KW-0614">Plasmid</keyword>
<keyword evidence="2" id="KW-1185">Reference proteome</keyword>
<dbReference type="KEGG" id="malv:MALV_55130"/>
<accession>A0A6N4V1B8</accession>
<name>A0A6N4V1B8_9MYCO</name>
<dbReference type="RefSeq" id="WP_235683155.1">
    <property type="nucleotide sequence ID" value="NZ_AP022566.1"/>
</dbReference>
<proteinExistence type="predicted"/>
<sequence>MTGKLAVGMVFANGRRSGQKGAAHVGGFVGHTDRGGCGRGARHLVHAGAELVAPDGVGRASRLSELADARVIELVEGIEEIADLAIPYARLPQRASSAFAATFTTWSDLAAQTVGSLLATPRAGEATVRALLVAAREAVVGARSAGERVGADACVGRLLAHLDDRDVVMLRMRSWSTPPASRPIVAEHLGTHTGWVQRHEPKARARFAALLQDPVHAEVGEHAAALRQRLGISAPQGDVVDELLRLGLDPVSQEAQVLLHLAGPYVLTQDWFDNVAAGGSTAVDEIIDGLLLREGAVADHEMFAAVESAGVTADRVDRYLQRRQPTLRRLGDRWVQWTDATGDMVASALHALGRPASAEEILALIGPVRTDKTVRNVLSIDDRFMRTSKSMWALSDWGLDEYAGISAELAARIDAAGGRLRAEDLIATTLAEVPDVSVSSIRTHLYSTLAFVVEAGLVRRRTAADGWPTLPPLHSVRGVFRCGDSEIRLAVPVTPDVLRGSRTPIPASVAAAIGVSPGKQRVFSTAEGPVHVVWRLSSTSGPYAGTLRVLAQSVGATTADTLVLAFKPKTAQLEVVCVDNDASVLERCRAFLGRPVRNPLAALAASLGVSRGQLVAVLHERGDADLAELVASS</sequence>
<geneLocation type="plasmid" evidence="1 2">
    <name>pJCM12272</name>
</geneLocation>
<dbReference type="AlphaFoldDB" id="A0A6N4V1B8"/>
<gene>
    <name evidence="1" type="ORF">MALV_55130</name>
</gene>